<dbReference type="Gene3D" id="3.30.190.20">
    <property type="match status" value="1"/>
</dbReference>
<dbReference type="InterPro" id="IPR016095">
    <property type="entry name" value="Ribosomal_uL1_3-a/b-sand"/>
</dbReference>
<dbReference type="PANTHER" id="PTHR36427">
    <property type="entry name" value="54S RIBOSOMAL PROTEIN L1, MITOCHONDRIAL"/>
    <property type="match status" value="1"/>
</dbReference>
<dbReference type="GO" id="GO:0015934">
    <property type="term" value="C:large ribosomal subunit"/>
    <property type="evidence" value="ECO:0007669"/>
    <property type="project" value="InterPro"/>
</dbReference>
<dbReference type="GO" id="GO:0000049">
    <property type="term" value="F:tRNA binding"/>
    <property type="evidence" value="ECO:0007669"/>
    <property type="project" value="UniProtKB-KW"/>
</dbReference>
<comment type="similarity">
    <text evidence="1 10 11">Belongs to the universal ribosomal protein uL1 family.</text>
</comment>
<dbReference type="GO" id="GO:0003735">
    <property type="term" value="F:structural constituent of ribosome"/>
    <property type="evidence" value="ECO:0007669"/>
    <property type="project" value="InterPro"/>
</dbReference>
<dbReference type="Gene3D" id="3.40.50.790">
    <property type="match status" value="1"/>
</dbReference>
<comment type="subunit">
    <text evidence="10">Part of the 50S ribosomal subunit.</text>
</comment>
<dbReference type="NCBIfam" id="TIGR01169">
    <property type="entry name" value="rplA_bact"/>
    <property type="match status" value="1"/>
</dbReference>
<evidence type="ECO:0000256" key="5">
    <source>
        <dbReference type="ARBA" id="ARBA00022845"/>
    </source>
</evidence>
<dbReference type="InterPro" id="IPR028364">
    <property type="entry name" value="Ribosomal_uL1/biogenesis"/>
</dbReference>
<comment type="function">
    <text evidence="10">Binds directly to 23S rRNA. The L1 stalk is quite mobile in the ribosome, and is involved in E site tRNA release.</text>
</comment>
<dbReference type="CDD" id="cd00403">
    <property type="entry name" value="Ribosomal_L1"/>
    <property type="match status" value="1"/>
</dbReference>
<gene>
    <name evidence="10 12" type="primary">rplA</name>
    <name evidence="12" type="ORF">NITINOP_1720</name>
</gene>
<evidence type="ECO:0000256" key="11">
    <source>
        <dbReference type="RuleBase" id="RU000659"/>
    </source>
</evidence>
<sequence length="231" mass="24833">MMGKKMKAALEKVEPRLYGLREAIETVKSAAYAKFDESVDIAIHLGVDPKRSDQMVRGTTSLPHGTGKQVRVLVFAKGEKEQEARAAGADYVGADDLMEKIKGGWLDFDCAIATPDLMASVGKLGKQLGPRGLMPNPKTGTVTFEVGKAVSEIRKGRVEYKIEKAGVVHVPIGKVSFKPEQLYDNASAILEAVVKAKPASCKGRYLKSVTLSSTMGPGVRLDASAIAKQWS</sequence>
<dbReference type="PROSITE" id="PS01199">
    <property type="entry name" value="RIBOSOMAL_L1"/>
    <property type="match status" value="1"/>
</dbReference>
<dbReference type="Pfam" id="PF00687">
    <property type="entry name" value="Ribosomal_L1"/>
    <property type="match status" value="1"/>
</dbReference>
<dbReference type="KEGG" id="nio:NITINOP_1720"/>
<dbReference type="FunFam" id="3.40.50.790:FF:000001">
    <property type="entry name" value="50S ribosomal protein L1"/>
    <property type="match status" value="1"/>
</dbReference>
<dbReference type="InterPro" id="IPR005878">
    <property type="entry name" value="Ribosom_uL1_bac-type"/>
</dbReference>
<dbReference type="SUPFAM" id="SSF56808">
    <property type="entry name" value="Ribosomal protein L1"/>
    <property type="match status" value="1"/>
</dbReference>
<evidence type="ECO:0000256" key="7">
    <source>
        <dbReference type="ARBA" id="ARBA00022980"/>
    </source>
</evidence>
<comment type="function">
    <text evidence="10">Protein L1 is also a translational repressor protein, it controls the translation of the L11 operon by binding to its mRNA.</text>
</comment>
<dbReference type="STRING" id="1715989.NITINOP_1720"/>
<accession>A0A0S4KQQ4</accession>
<dbReference type="PIRSF" id="PIRSF002155">
    <property type="entry name" value="Ribosomal_L1"/>
    <property type="match status" value="1"/>
</dbReference>
<keyword evidence="13" id="KW-1185">Reference proteome</keyword>
<evidence type="ECO:0000256" key="10">
    <source>
        <dbReference type="HAMAP-Rule" id="MF_01318"/>
    </source>
</evidence>
<evidence type="ECO:0000256" key="8">
    <source>
        <dbReference type="ARBA" id="ARBA00023274"/>
    </source>
</evidence>
<evidence type="ECO:0000256" key="4">
    <source>
        <dbReference type="ARBA" id="ARBA00022730"/>
    </source>
</evidence>
<dbReference type="GO" id="GO:0006417">
    <property type="term" value="P:regulation of translation"/>
    <property type="evidence" value="ECO:0007669"/>
    <property type="project" value="UniProtKB-KW"/>
</dbReference>
<dbReference type="InterPro" id="IPR002143">
    <property type="entry name" value="Ribosomal_uL1"/>
</dbReference>
<evidence type="ECO:0000256" key="3">
    <source>
        <dbReference type="ARBA" id="ARBA00022555"/>
    </source>
</evidence>
<evidence type="ECO:0000313" key="12">
    <source>
        <dbReference type="EMBL" id="CUQ66695.1"/>
    </source>
</evidence>
<evidence type="ECO:0000313" key="13">
    <source>
        <dbReference type="Proteomes" id="UP000066284"/>
    </source>
</evidence>
<name>A0A0S4KQQ4_9BACT</name>
<keyword evidence="4 10" id="KW-0699">rRNA-binding</keyword>
<dbReference type="GO" id="GO:0006412">
    <property type="term" value="P:translation"/>
    <property type="evidence" value="ECO:0007669"/>
    <property type="project" value="UniProtKB-UniRule"/>
</dbReference>
<organism evidence="12 13">
    <name type="scientific">Candidatus Nitrospira inopinata</name>
    <dbReference type="NCBI Taxonomy" id="1715989"/>
    <lineage>
        <taxon>Bacteria</taxon>
        <taxon>Pseudomonadati</taxon>
        <taxon>Nitrospirota</taxon>
        <taxon>Nitrospiria</taxon>
        <taxon>Nitrospirales</taxon>
        <taxon>Nitrospiraceae</taxon>
        <taxon>Nitrospira</taxon>
    </lineage>
</organism>
<evidence type="ECO:0000256" key="6">
    <source>
        <dbReference type="ARBA" id="ARBA00022884"/>
    </source>
</evidence>
<dbReference type="Proteomes" id="UP000066284">
    <property type="component" value="Chromosome 1"/>
</dbReference>
<protein>
    <recommendedName>
        <fullName evidence="9 10">Large ribosomal subunit protein uL1</fullName>
    </recommendedName>
</protein>
<keyword evidence="3 10" id="KW-0820">tRNA-binding</keyword>
<reference evidence="13" key="1">
    <citation type="submission" date="2015-09" db="EMBL/GenBank/DDBJ databases">
        <authorList>
            <person name="Daims H."/>
        </authorList>
    </citation>
    <scope>NUCLEOTIDE SEQUENCE [LARGE SCALE GENOMIC DNA]</scope>
</reference>
<evidence type="ECO:0000256" key="9">
    <source>
        <dbReference type="ARBA" id="ARBA00035241"/>
    </source>
</evidence>
<dbReference type="PANTHER" id="PTHR36427:SF3">
    <property type="entry name" value="LARGE RIBOSOMAL SUBUNIT PROTEIN UL1M"/>
    <property type="match status" value="1"/>
</dbReference>
<keyword evidence="7 10" id="KW-0689">Ribosomal protein</keyword>
<keyword evidence="2 10" id="KW-0678">Repressor</keyword>
<dbReference type="GO" id="GO:0019843">
    <property type="term" value="F:rRNA binding"/>
    <property type="evidence" value="ECO:0007669"/>
    <property type="project" value="UniProtKB-UniRule"/>
</dbReference>
<keyword evidence="5 10" id="KW-0810">Translation regulation</keyword>
<keyword evidence="6 10" id="KW-0694">RNA-binding</keyword>
<dbReference type="InterPro" id="IPR023674">
    <property type="entry name" value="Ribosomal_uL1-like"/>
</dbReference>
<dbReference type="AlphaFoldDB" id="A0A0S4KQQ4"/>
<evidence type="ECO:0000256" key="2">
    <source>
        <dbReference type="ARBA" id="ARBA00022491"/>
    </source>
</evidence>
<dbReference type="EMBL" id="LN885086">
    <property type="protein sequence ID" value="CUQ66695.1"/>
    <property type="molecule type" value="Genomic_DNA"/>
</dbReference>
<evidence type="ECO:0000256" key="1">
    <source>
        <dbReference type="ARBA" id="ARBA00010531"/>
    </source>
</evidence>
<proteinExistence type="inferred from homology"/>
<keyword evidence="8 10" id="KW-0687">Ribonucleoprotein</keyword>
<dbReference type="InterPro" id="IPR023673">
    <property type="entry name" value="Ribosomal_uL1_CS"/>
</dbReference>
<dbReference type="HAMAP" id="MF_01318_B">
    <property type="entry name" value="Ribosomal_uL1_B"/>
    <property type="match status" value="1"/>
</dbReference>